<gene>
    <name evidence="2" type="ORF">PUP29_03425</name>
</gene>
<name>A0AAU8AA30_9FIRM</name>
<dbReference type="RefSeq" id="WP_079547210.1">
    <property type="nucleotide sequence ID" value="NZ_CP117826.1"/>
</dbReference>
<dbReference type="Pfam" id="PF04397">
    <property type="entry name" value="LytTR"/>
    <property type="match status" value="1"/>
</dbReference>
<accession>A0AAU8AA30</accession>
<dbReference type="InterPro" id="IPR007492">
    <property type="entry name" value="LytTR_DNA-bd_dom"/>
</dbReference>
<evidence type="ECO:0000313" key="2">
    <source>
        <dbReference type="EMBL" id="XCC62979.1"/>
    </source>
</evidence>
<dbReference type="PROSITE" id="PS50930">
    <property type="entry name" value="HTH_LYTTR"/>
    <property type="match status" value="1"/>
</dbReference>
<reference evidence="2" key="1">
    <citation type="submission" date="2023-02" db="EMBL/GenBank/DDBJ databases">
        <title>Gut commensal Christensenella minuta modulates host metabolism via a new class of secondary bile acids.</title>
        <authorList>
            <person name="Liu C."/>
        </authorList>
    </citation>
    <scope>NUCLEOTIDE SEQUENCE</scope>
    <source>
        <strain evidence="2">CA70</strain>
    </source>
</reference>
<dbReference type="PANTHER" id="PTHR37299">
    <property type="entry name" value="TRANSCRIPTIONAL REGULATOR-RELATED"/>
    <property type="match status" value="1"/>
</dbReference>
<dbReference type="AlphaFoldDB" id="A0AAU8AA30"/>
<dbReference type="InterPro" id="IPR046947">
    <property type="entry name" value="LytR-like"/>
</dbReference>
<dbReference type="SMART" id="SM00850">
    <property type="entry name" value="LytTR"/>
    <property type="match status" value="1"/>
</dbReference>
<dbReference type="GO" id="GO:0000156">
    <property type="term" value="F:phosphorelay response regulator activity"/>
    <property type="evidence" value="ECO:0007669"/>
    <property type="project" value="InterPro"/>
</dbReference>
<sequence>MIKQETIDLPEYATYSARNAACGKCIDARFFISYTQKQERRNDMKITLDIDPKYLQEELIVRCPEISDELSKIIALAGSTQKKVVGSRERQTFLLEPKDVYYFESVDDKVFIATRDEIYECALKLYEIEERFPRTDFLRANKSTIINLAKVRSLNPVLNGKIEVVLENGEKQIISRQYAPILKEALGLER</sequence>
<feature type="domain" description="HTH LytTR-type" evidence="1">
    <location>
        <begin position="84"/>
        <end position="188"/>
    </location>
</feature>
<dbReference type="GO" id="GO:0003677">
    <property type="term" value="F:DNA binding"/>
    <property type="evidence" value="ECO:0007669"/>
    <property type="project" value="UniProtKB-KW"/>
</dbReference>
<dbReference type="EMBL" id="CP117826">
    <property type="protein sequence ID" value="XCC62979.1"/>
    <property type="molecule type" value="Genomic_DNA"/>
</dbReference>
<dbReference type="Gene3D" id="2.40.50.1020">
    <property type="entry name" value="LytTr DNA-binding domain"/>
    <property type="match status" value="1"/>
</dbReference>
<keyword evidence="2" id="KW-0238">DNA-binding</keyword>
<evidence type="ECO:0000259" key="1">
    <source>
        <dbReference type="PROSITE" id="PS50930"/>
    </source>
</evidence>
<dbReference type="PANTHER" id="PTHR37299:SF4">
    <property type="entry name" value="TRANSCRIPTIONAL REGULATOR"/>
    <property type="match status" value="1"/>
</dbReference>
<proteinExistence type="predicted"/>
<protein>
    <submittedName>
        <fullName evidence="2">LytTR family DNA-binding domain-containing protein</fullName>
    </submittedName>
</protein>
<organism evidence="2">
    <name type="scientific">Christensenella massiliensis</name>
    <dbReference type="NCBI Taxonomy" id="1805714"/>
    <lineage>
        <taxon>Bacteria</taxon>
        <taxon>Bacillati</taxon>
        <taxon>Bacillota</taxon>
        <taxon>Clostridia</taxon>
        <taxon>Christensenellales</taxon>
        <taxon>Christensenellaceae</taxon>
        <taxon>Christensenella</taxon>
    </lineage>
</organism>